<sequence length="107" mass="12200">MSHTFQQILQLIEKQEVKISAHGYDELASDNIFVTELLSSVNQAEVIEDYPDYPKGACVLVLQKDLQNQPIHAVWGIPKNSDSPAVLITAYRPSNNKWENDYKTRKL</sequence>
<evidence type="ECO:0000313" key="2">
    <source>
        <dbReference type="Proteomes" id="UP000001425"/>
    </source>
</evidence>
<dbReference type="InParanoid" id="P74525"/>
<dbReference type="PIR" id="S76718">
    <property type="entry name" value="S76718"/>
</dbReference>
<reference evidence="1 2" key="2">
    <citation type="journal article" date="1996" name="DNA Res.">
        <title>Sequence analysis of the genome of the unicellular cyanobacterium Synechocystis sp. strain PCC6803. II. Sequence determination of the entire genome and assignment of potential protein-coding regions.</title>
        <authorList>
            <person name="Kaneko T."/>
            <person name="Sato S."/>
            <person name="Kotani H."/>
            <person name="Tanaka A."/>
            <person name="Asamizu E."/>
            <person name="Nakamura Y."/>
            <person name="Miyajima N."/>
            <person name="Hirosawa M."/>
            <person name="Sugiura M."/>
            <person name="Sasamoto S."/>
            <person name="Kimura T."/>
            <person name="Hosouchi T."/>
            <person name="Matsuno A."/>
            <person name="Muraki A."/>
            <person name="Nakazaki N."/>
            <person name="Naruo K."/>
            <person name="Okumura S."/>
            <person name="Shimpo S."/>
            <person name="Takeuchi C."/>
            <person name="Wada T."/>
            <person name="Watanabe A."/>
            <person name="Yamada M."/>
            <person name="Yasuda M."/>
            <person name="Tabata S."/>
        </authorList>
    </citation>
    <scope>NUCLEOTIDE SEQUENCE [LARGE SCALE GENOMIC DNA]</scope>
    <source>
        <strain evidence="2">ATCC 27184 / PCC 6803 / Kazusa</strain>
    </source>
</reference>
<dbReference type="Pfam" id="PF14076">
    <property type="entry name" value="DUF4258"/>
    <property type="match status" value="1"/>
</dbReference>
<dbReference type="InterPro" id="IPR025354">
    <property type="entry name" value="DUF4258"/>
</dbReference>
<accession>P74525</accession>
<dbReference type="Proteomes" id="UP000001425">
    <property type="component" value="Chromosome"/>
</dbReference>
<protein>
    <submittedName>
        <fullName evidence="1">Slr1421 protein</fullName>
    </submittedName>
</protein>
<keyword evidence="2" id="KW-1185">Reference proteome</keyword>
<dbReference type="STRING" id="1148.gene:10500395"/>
<proteinExistence type="predicted"/>
<dbReference type="eggNOG" id="ENOG5031TNR">
    <property type="taxonomic scope" value="Bacteria"/>
</dbReference>
<dbReference type="EnsemblBacteria" id="BAA18630">
    <property type="protein sequence ID" value="BAA18630"/>
    <property type="gene ID" value="BAA18630"/>
</dbReference>
<dbReference type="KEGG" id="syn:slr1421"/>
<dbReference type="EMBL" id="BA000022">
    <property type="protein sequence ID" value="BAA18630.1"/>
    <property type="molecule type" value="Genomic_DNA"/>
</dbReference>
<gene>
    <name evidence="1" type="ordered locus">slr1421</name>
</gene>
<organism evidence="1 2">
    <name type="scientific">Synechocystis sp. (strain ATCC 27184 / PCC 6803 / Kazusa)</name>
    <dbReference type="NCBI Taxonomy" id="1111708"/>
    <lineage>
        <taxon>Bacteria</taxon>
        <taxon>Bacillati</taxon>
        <taxon>Cyanobacteriota</taxon>
        <taxon>Cyanophyceae</taxon>
        <taxon>Synechococcales</taxon>
        <taxon>Merismopediaceae</taxon>
        <taxon>Synechocystis</taxon>
    </lineage>
</organism>
<dbReference type="AlphaFoldDB" id="P74525"/>
<name>P74525_SYNY3</name>
<dbReference type="PaxDb" id="1148-1653719"/>
<reference evidence="1 2" key="1">
    <citation type="journal article" date="1995" name="DNA Res.">
        <title>Sequence analysis of the genome of the unicellular cyanobacterium Synechocystis sp. strain PCC6803. I. Sequence features in the 1 Mb region from map positions 64% to 92% of the genome.</title>
        <authorList>
            <person name="Kaneko T."/>
            <person name="Tanaka A."/>
            <person name="Sato S."/>
            <person name="Kotani H."/>
            <person name="Sazuka T."/>
            <person name="Miyajima N."/>
            <person name="Sugiura M."/>
            <person name="Tabata S."/>
        </authorList>
    </citation>
    <scope>NUCLEOTIDE SEQUENCE [LARGE SCALE GENOMIC DNA]</scope>
    <source>
        <strain evidence="2">ATCC 27184 / PCC 6803 / Kazusa</strain>
    </source>
</reference>
<evidence type="ECO:0000313" key="1">
    <source>
        <dbReference type="EMBL" id="BAA18630.1"/>
    </source>
</evidence>